<evidence type="ECO:0000256" key="1">
    <source>
        <dbReference type="SAM" id="Phobius"/>
    </source>
</evidence>
<keyword evidence="4" id="KW-1185">Reference proteome</keyword>
<comment type="caution">
    <text evidence="3">The sequence shown here is derived from an EMBL/GenBank/DDBJ whole genome shotgun (WGS) entry which is preliminary data.</text>
</comment>
<reference evidence="4" key="1">
    <citation type="submission" date="2017-02" db="EMBL/GenBank/DDBJ databases">
        <authorList>
            <person name="Tafer H."/>
            <person name="Lopandic K."/>
        </authorList>
    </citation>
    <scope>NUCLEOTIDE SEQUENCE [LARGE SCALE GENOMIC DNA]</scope>
    <source>
        <strain evidence="4">CBS 366.77</strain>
    </source>
</reference>
<feature type="chain" id="PRO_5017356804" evidence="2">
    <location>
        <begin position="30"/>
        <end position="180"/>
    </location>
</feature>
<dbReference type="AlphaFoldDB" id="A0A3A2ZS88"/>
<evidence type="ECO:0000313" key="3">
    <source>
        <dbReference type="EMBL" id="RJE25906.1"/>
    </source>
</evidence>
<feature type="signal peptide" evidence="2">
    <location>
        <begin position="1"/>
        <end position="29"/>
    </location>
</feature>
<keyword evidence="1" id="KW-0812">Transmembrane</keyword>
<sequence>MQSNALTLRHSSFAPVCFFVTFLLTQTEAQETWSNDDNNDMGSSSSSGIDITTQGIIAMCTVVGVVCIIGVTSAILYLVAKKRQWAMSETIRRSARRVSKIIWTPSSPEMSKVVIPLNEVHLMSDEEIQQPAFNKILDLENGIKRSDIMTTVSSIRARAGSESTGGRPRSWGSFFSFRRA</sequence>
<gene>
    <name evidence="3" type="ORF">PHISCL_01748</name>
</gene>
<dbReference type="EMBL" id="MVGC01000034">
    <property type="protein sequence ID" value="RJE25906.1"/>
    <property type="molecule type" value="Genomic_DNA"/>
</dbReference>
<dbReference type="OrthoDB" id="5425637at2759"/>
<accession>A0A3A2ZS88</accession>
<dbReference type="Proteomes" id="UP000266188">
    <property type="component" value="Unassembled WGS sequence"/>
</dbReference>
<feature type="transmembrane region" description="Helical" evidence="1">
    <location>
        <begin position="53"/>
        <end position="79"/>
    </location>
</feature>
<keyword evidence="1" id="KW-0472">Membrane</keyword>
<organism evidence="3 4">
    <name type="scientific">Aspergillus sclerotialis</name>
    <dbReference type="NCBI Taxonomy" id="2070753"/>
    <lineage>
        <taxon>Eukaryota</taxon>
        <taxon>Fungi</taxon>
        <taxon>Dikarya</taxon>
        <taxon>Ascomycota</taxon>
        <taxon>Pezizomycotina</taxon>
        <taxon>Eurotiomycetes</taxon>
        <taxon>Eurotiomycetidae</taxon>
        <taxon>Eurotiales</taxon>
        <taxon>Aspergillaceae</taxon>
        <taxon>Aspergillus</taxon>
        <taxon>Aspergillus subgen. Polypaecilum</taxon>
    </lineage>
</organism>
<proteinExistence type="predicted"/>
<keyword evidence="1" id="KW-1133">Transmembrane helix</keyword>
<protein>
    <submittedName>
        <fullName evidence="3">Uncharacterized protein</fullName>
    </submittedName>
</protein>
<keyword evidence="2" id="KW-0732">Signal</keyword>
<evidence type="ECO:0000313" key="4">
    <source>
        <dbReference type="Proteomes" id="UP000266188"/>
    </source>
</evidence>
<evidence type="ECO:0000256" key="2">
    <source>
        <dbReference type="SAM" id="SignalP"/>
    </source>
</evidence>
<name>A0A3A2ZS88_9EURO</name>